<keyword evidence="3" id="KW-1185">Reference proteome</keyword>
<dbReference type="EMBL" id="BSXT01003932">
    <property type="protein sequence ID" value="GMF56224.1"/>
    <property type="molecule type" value="Genomic_DNA"/>
</dbReference>
<protein>
    <submittedName>
        <fullName evidence="2">Unnamed protein product</fullName>
    </submittedName>
</protein>
<gene>
    <name evidence="2" type="ORF">Pfra01_002382500</name>
</gene>
<feature type="compositionally biased region" description="Polar residues" evidence="1">
    <location>
        <begin position="82"/>
        <end position="93"/>
    </location>
</feature>
<sequence>MAAAAAGGLDAPGLSPSDLQLNARSGCIAVSSTSAPPPPSPQVTLSSLTQALKDSIVDLALVNSTVSWSVLAEALEGADSSGVESSSTSKQTEAASTLASLSGATHSGVIRALPPGKHPACSPGESDSDGGDSTGGGSVATPPNLSNKLVESSDSSVDRSTLADPSKAKSQAGSLAGSHSPSLVSPTAVMQPPHDMTSALASAAAKVPVASETPPPARSPARSLKSVPKSKSASKAKAAVPARSAKDASKSKPAIKAKTAVQVRLARNDSQPSSLNKAKPTTPNPPTKDGSQPKSASKPSAGKAKLATSDAKAPTKSDGGVPPHRVDVRVLVARAAASTRLDSRESGPMKRLRDLPFFLKGSKLQRGCRCVRERKT</sequence>
<reference evidence="2" key="1">
    <citation type="submission" date="2023-04" db="EMBL/GenBank/DDBJ databases">
        <title>Phytophthora fragariaefolia NBRC 109709.</title>
        <authorList>
            <person name="Ichikawa N."/>
            <person name="Sato H."/>
            <person name="Tonouchi N."/>
        </authorList>
    </citation>
    <scope>NUCLEOTIDE SEQUENCE</scope>
    <source>
        <strain evidence="2">NBRC 109709</strain>
    </source>
</reference>
<dbReference type="Proteomes" id="UP001165121">
    <property type="component" value="Unassembled WGS sequence"/>
</dbReference>
<name>A0A9W6Y9Q4_9STRA</name>
<evidence type="ECO:0000256" key="1">
    <source>
        <dbReference type="SAM" id="MobiDB-lite"/>
    </source>
</evidence>
<feature type="compositionally biased region" description="Low complexity" evidence="1">
    <location>
        <begin position="225"/>
        <end position="243"/>
    </location>
</feature>
<feature type="compositionally biased region" description="Low complexity" evidence="1">
    <location>
        <begin position="276"/>
        <end position="307"/>
    </location>
</feature>
<feature type="compositionally biased region" description="Polar residues" evidence="1">
    <location>
        <begin position="168"/>
        <end position="185"/>
    </location>
</feature>
<accession>A0A9W6Y9Q4</accession>
<feature type="compositionally biased region" description="Low complexity" evidence="1">
    <location>
        <begin position="94"/>
        <end position="107"/>
    </location>
</feature>
<dbReference type="AlphaFoldDB" id="A0A9W6Y9Q4"/>
<evidence type="ECO:0000313" key="2">
    <source>
        <dbReference type="EMBL" id="GMF56224.1"/>
    </source>
</evidence>
<feature type="compositionally biased region" description="Low complexity" evidence="1">
    <location>
        <begin position="198"/>
        <end position="211"/>
    </location>
</feature>
<feature type="region of interest" description="Disordered" evidence="1">
    <location>
        <begin position="78"/>
        <end position="326"/>
    </location>
</feature>
<proteinExistence type="predicted"/>
<organism evidence="2 3">
    <name type="scientific">Phytophthora fragariaefolia</name>
    <dbReference type="NCBI Taxonomy" id="1490495"/>
    <lineage>
        <taxon>Eukaryota</taxon>
        <taxon>Sar</taxon>
        <taxon>Stramenopiles</taxon>
        <taxon>Oomycota</taxon>
        <taxon>Peronosporomycetes</taxon>
        <taxon>Peronosporales</taxon>
        <taxon>Peronosporaceae</taxon>
        <taxon>Phytophthora</taxon>
    </lineage>
</organism>
<comment type="caution">
    <text evidence="2">The sequence shown here is derived from an EMBL/GenBank/DDBJ whole genome shotgun (WGS) entry which is preliminary data.</text>
</comment>
<evidence type="ECO:0000313" key="3">
    <source>
        <dbReference type="Proteomes" id="UP001165121"/>
    </source>
</evidence>
<feature type="compositionally biased region" description="Polar residues" evidence="1">
    <location>
        <begin position="141"/>
        <end position="159"/>
    </location>
</feature>